<comment type="caution">
    <text evidence="14">Lacks conserved residue(s) required for the propagation of feature annotation.</text>
</comment>
<feature type="binding site" evidence="14">
    <location>
        <position position="285"/>
    </location>
    <ligand>
        <name>S-adenosyl-L-methionine</name>
        <dbReference type="ChEBI" id="CHEBI:59789"/>
    </ligand>
</feature>
<dbReference type="InterPro" id="IPR027492">
    <property type="entry name" value="RNA_MTrfase_RlmN"/>
</dbReference>
<evidence type="ECO:0000256" key="6">
    <source>
        <dbReference type="ARBA" id="ARBA00022603"/>
    </source>
</evidence>
<dbReference type="InterPro" id="IPR007197">
    <property type="entry name" value="rSAM"/>
</dbReference>
<feature type="binding site" evidence="14">
    <location>
        <position position="117"/>
    </location>
    <ligand>
        <name>[4Fe-4S] cluster</name>
        <dbReference type="ChEBI" id="CHEBI:49883"/>
        <note>4Fe-4S-S-AdoMet</note>
    </ligand>
</feature>
<gene>
    <name evidence="14 17" type="primary">rlmN</name>
    <name evidence="17" type="ORF">A5CBH24_12060</name>
</gene>
<dbReference type="GO" id="GO:0051539">
    <property type="term" value="F:4 iron, 4 sulfur cluster binding"/>
    <property type="evidence" value="ECO:0007669"/>
    <property type="project" value="UniProtKB-UniRule"/>
</dbReference>
<keyword evidence="8 14" id="KW-0949">S-adenosyl-L-methionine</keyword>
<comment type="catalytic activity">
    <reaction evidence="14">
        <text>adenosine(2503) in 23S rRNA + 2 reduced [2Fe-2S]-[ferredoxin] + 2 S-adenosyl-L-methionine = 2-methyladenosine(2503) in 23S rRNA + 5'-deoxyadenosine + L-methionine + 2 oxidized [2Fe-2S]-[ferredoxin] + S-adenosyl-L-homocysteine</text>
        <dbReference type="Rhea" id="RHEA:42916"/>
        <dbReference type="Rhea" id="RHEA-COMP:10000"/>
        <dbReference type="Rhea" id="RHEA-COMP:10001"/>
        <dbReference type="Rhea" id="RHEA-COMP:10152"/>
        <dbReference type="Rhea" id="RHEA-COMP:10282"/>
        <dbReference type="ChEBI" id="CHEBI:17319"/>
        <dbReference type="ChEBI" id="CHEBI:33737"/>
        <dbReference type="ChEBI" id="CHEBI:33738"/>
        <dbReference type="ChEBI" id="CHEBI:57844"/>
        <dbReference type="ChEBI" id="CHEBI:57856"/>
        <dbReference type="ChEBI" id="CHEBI:59789"/>
        <dbReference type="ChEBI" id="CHEBI:74411"/>
        <dbReference type="ChEBI" id="CHEBI:74497"/>
        <dbReference type="EC" id="2.1.1.192"/>
    </reaction>
</comment>
<evidence type="ECO:0000256" key="15">
    <source>
        <dbReference type="SAM" id="Phobius"/>
    </source>
</evidence>
<keyword evidence="3 14" id="KW-0004">4Fe-4S</keyword>
<keyword evidence="18" id="KW-1185">Reference proteome</keyword>
<keyword evidence="15" id="KW-0472">Membrane</keyword>
<dbReference type="AlphaFoldDB" id="A0A4Y1WS51"/>
<dbReference type="KEGG" id="acou:A5CBH24_12060"/>
<dbReference type="Proteomes" id="UP000318946">
    <property type="component" value="Chromosome"/>
</dbReference>
<dbReference type="GO" id="GO:0000049">
    <property type="term" value="F:tRNA binding"/>
    <property type="evidence" value="ECO:0007669"/>
    <property type="project" value="UniProtKB-UniRule"/>
</dbReference>
<organism evidence="17 18">
    <name type="scientific">Alistipes communis</name>
    <dbReference type="NCBI Taxonomy" id="2585118"/>
    <lineage>
        <taxon>Bacteria</taxon>
        <taxon>Pseudomonadati</taxon>
        <taxon>Bacteroidota</taxon>
        <taxon>Bacteroidia</taxon>
        <taxon>Bacteroidales</taxon>
        <taxon>Rikenellaceae</taxon>
        <taxon>Alistipes</taxon>
    </lineage>
</organism>
<keyword evidence="9 14" id="KW-0819">tRNA processing</keyword>
<keyword evidence="15" id="KW-1133">Transmembrane helix</keyword>
<evidence type="ECO:0000256" key="8">
    <source>
        <dbReference type="ARBA" id="ARBA00022691"/>
    </source>
</evidence>
<dbReference type="Pfam" id="PF04055">
    <property type="entry name" value="Radical_SAM"/>
    <property type="match status" value="1"/>
</dbReference>
<dbReference type="Gene3D" id="1.10.150.530">
    <property type="match status" value="1"/>
</dbReference>
<dbReference type="GO" id="GO:0046872">
    <property type="term" value="F:metal ion binding"/>
    <property type="evidence" value="ECO:0007669"/>
    <property type="project" value="UniProtKB-KW"/>
</dbReference>
<evidence type="ECO:0000313" key="18">
    <source>
        <dbReference type="Proteomes" id="UP000318946"/>
    </source>
</evidence>
<dbReference type="InterPro" id="IPR040072">
    <property type="entry name" value="Methyltransferase_A"/>
</dbReference>
<reference evidence="18" key="1">
    <citation type="submission" date="2019-06" db="EMBL/GenBank/DDBJ databases">
        <title>Alistipes onderdonkii subsp. vulgaris subsp. nov., Alistipes dispar sp. nov. and Alistipes communis sp. nov., isolated from human faeces, and creation of Alistipes onderdonkii subsp. onderdonkii subsp. nov.</title>
        <authorList>
            <person name="Sakamoto M."/>
            <person name="Ikeyama N."/>
            <person name="Ogata Y."/>
            <person name="Suda W."/>
            <person name="Iino T."/>
            <person name="Hattori M."/>
            <person name="Ohkuma M."/>
        </authorList>
    </citation>
    <scope>NUCLEOTIDE SEQUENCE [LARGE SCALE GENOMIC DNA]</scope>
    <source>
        <strain evidence="18">5CBH24</strain>
    </source>
</reference>
<keyword evidence="7 14" id="KW-0808">Transferase</keyword>
<dbReference type="EC" id="2.1.1.192" evidence="14"/>
<accession>A0A4Y1WS51</accession>
<dbReference type="GO" id="GO:0019843">
    <property type="term" value="F:rRNA binding"/>
    <property type="evidence" value="ECO:0007669"/>
    <property type="project" value="UniProtKB-UniRule"/>
</dbReference>
<feature type="binding site" evidence="14">
    <location>
        <position position="114"/>
    </location>
    <ligand>
        <name>[4Fe-4S] cluster</name>
        <dbReference type="ChEBI" id="CHEBI:49883"/>
        <note>4Fe-4S-S-AdoMet</note>
    </ligand>
</feature>
<dbReference type="FunFam" id="3.20.20.70:FF:000014">
    <property type="entry name" value="Probable dual-specificity RNA methyltransferase RlmN"/>
    <property type="match status" value="1"/>
</dbReference>
<dbReference type="PANTHER" id="PTHR30544:SF5">
    <property type="entry name" value="RADICAL SAM CORE DOMAIN-CONTAINING PROTEIN"/>
    <property type="match status" value="1"/>
</dbReference>
<evidence type="ECO:0000256" key="11">
    <source>
        <dbReference type="ARBA" id="ARBA00023004"/>
    </source>
</evidence>
<comment type="function">
    <text evidence="14">Specifically methylates position 2 of adenine 2503 in 23S rRNA and position 2 of adenine 37 in tRNAs.</text>
</comment>
<evidence type="ECO:0000256" key="2">
    <source>
        <dbReference type="ARBA" id="ARBA00007544"/>
    </source>
</evidence>
<evidence type="ECO:0000256" key="5">
    <source>
        <dbReference type="ARBA" id="ARBA00022552"/>
    </source>
</evidence>
<sequence length="410" mass="45480">MEYLYGKDMTELRRLCEELSLPRFAAGQIARWLYRRHTTDAAAMTDLPAAARVRLAERCDTGLSAPVGVSTSSDGTKKYLFRTVQGHFIESAYIPDGDRATLCVSSQAGCRMGCRFCATGRQGLQHSLTAAEILNQIESLPERDRLTNIVFMGMGEPLDNPDAVLRAIEVLTAEWGFGWSPTRITLSTAGVTPQLRRLLDTTRVHLAVSLHNPFAEERAAIMPIERAYPIRELVDVLRDYDFTGQRRVSFEYILMQGLNDSPRHLRELCRLLNGLRCRINLIRFHRIPDSPYFSPDRAAMERFRDTLTARGITTTIRASRGEDIQAACGLLSTRGLEGGEAVTEPSLFAVGGLLAATFCAIFFAIRNKIPIFTKTKTICAMKLDLCTTAIGVALVLSLNAFGDSRTTPPL</sequence>
<comment type="cofactor">
    <cofactor evidence="14">
        <name>[4Fe-4S] cluster</name>
        <dbReference type="ChEBI" id="CHEBI:49883"/>
    </cofactor>
    <text evidence="14">Binds 1 [4Fe-4S] cluster. The cluster is coordinated with 3 cysteines and an exchangeable S-adenosyl-L-methionine.</text>
</comment>
<dbReference type="CDD" id="cd01335">
    <property type="entry name" value="Radical_SAM"/>
    <property type="match status" value="1"/>
</dbReference>
<dbReference type="SFLD" id="SFLDG01062">
    <property type="entry name" value="methyltransferase_(Class_A)"/>
    <property type="match status" value="1"/>
</dbReference>
<evidence type="ECO:0000256" key="13">
    <source>
        <dbReference type="ARBA" id="ARBA00023157"/>
    </source>
</evidence>
<evidence type="ECO:0000256" key="14">
    <source>
        <dbReference type="HAMAP-Rule" id="MF_01849"/>
    </source>
</evidence>
<dbReference type="PROSITE" id="PS51918">
    <property type="entry name" value="RADICAL_SAM"/>
    <property type="match status" value="1"/>
</dbReference>
<feature type="active site" description="Proton acceptor" evidence="14">
    <location>
        <position position="90"/>
    </location>
</feature>
<dbReference type="PIRSF" id="PIRSF006004">
    <property type="entry name" value="CHP00048"/>
    <property type="match status" value="1"/>
</dbReference>
<name>A0A4Y1WS51_9BACT</name>
<feature type="binding site" evidence="14">
    <location>
        <position position="187"/>
    </location>
    <ligand>
        <name>S-adenosyl-L-methionine</name>
        <dbReference type="ChEBI" id="CHEBI:59789"/>
    </ligand>
</feature>
<dbReference type="Pfam" id="PF21016">
    <property type="entry name" value="RlmN_N"/>
    <property type="match status" value="1"/>
</dbReference>
<comment type="catalytic activity">
    <reaction evidence="14">
        <text>adenosine(37) in tRNA + 2 reduced [2Fe-2S]-[ferredoxin] + 2 S-adenosyl-L-methionine = 2-methyladenosine(37) in tRNA + 5'-deoxyadenosine + L-methionine + 2 oxidized [2Fe-2S]-[ferredoxin] + S-adenosyl-L-homocysteine</text>
        <dbReference type="Rhea" id="RHEA:43332"/>
        <dbReference type="Rhea" id="RHEA-COMP:10000"/>
        <dbReference type="Rhea" id="RHEA-COMP:10001"/>
        <dbReference type="Rhea" id="RHEA-COMP:10162"/>
        <dbReference type="Rhea" id="RHEA-COMP:10485"/>
        <dbReference type="ChEBI" id="CHEBI:17319"/>
        <dbReference type="ChEBI" id="CHEBI:33737"/>
        <dbReference type="ChEBI" id="CHEBI:33738"/>
        <dbReference type="ChEBI" id="CHEBI:57844"/>
        <dbReference type="ChEBI" id="CHEBI:57856"/>
        <dbReference type="ChEBI" id="CHEBI:59789"/>
        <dbReference type="ChEBI" id="CHEBI:74411"/>
        <dbReference type="ChEBI" id="CHEBI:74497"/>
        <dbReference type="EC" id="2.1.1.192"/>
    </reaction>
</comment>
<keyword evidence="11 14" id="KW-0408">Iron</keyword>
<feature type="binding site" evidence="14">
    <location>
        <position position="110"/>
    </location>
    <ligand>
        <name>[4Fe-4S] cluster</name>
        <dbReference type="ChEBI" id="CHEBI:49883"/>
        <note>4Fe-4S-S-AdoMet</note>
    </ligand>
</feature>
<feature type="domain" description="Radical SAM core" evidence="16">
    <location>
        <begin position="96"/>
        <end position="323"/>
    </location>
</feature>
<dbReference type="OrthoDB" id="9793973at2"/>
<dbReference type="HAMAP" id="MF_01849">
    <property type="entry name" value="RNA_methyltr_RlmN"/>
    <property type="match status" value="1"/>
</dbReference>
<comment type="similarity">
    <text evidence="2 14">Belongs to the radical SAM superfamily. RlmN family.</text>
</comment>
<feature type="transmembrane region" description="Helical" evidence="15">
    <location>
        <begin position="385"/>
        <end position="402"/>
    </location>
</feature>
<dbReference type="GO" id="GO:0002935">
    <property type="term" value="F:tRNA (adenine(37)-C2)-methyltransferase activity"/>
    <property type="evidence" value="ECO:0007669"/>
    <property type="project" value="UniProtKB-UniRule"/>
</dbReference>
<keyword evidence="15" id="KW-0812">Transmembrane</keyword>
<feature type="binding site" evidence="14">
    <location>
        <begin position="209"/>
        <end position="211"/>
    </location>
    <ligand>
        <name>S-adenosyl-L-methionine</name>
        <dbReference type="ChEBI" id="CHEBI:59789"/>
    </ligand>
</feature>
<dbReference type="Gene3D" id="3.20.20.70">
    <property type="entry name" value="Aldolase class I"/>
    <property type="match status" value="1"/>
</dbReference>
<dbReference type="NCBIfam" id="TIGR00048">
    <property type="entry name" value="rRNA_mod_RlmN"/>
    <property type="match status" value="1"/>
</dbReference>
<dbReference type="SUPFAM" id="SSF102114">
    <property type="entry name" value="Radical SAM enzymes"/>
    <property type="match status" value="1"/>
</dbReference>
<dbReference type="PANTHER" id="PTHR30544">
    <property type="entry name" value="23S RRNA METHYLTRANSFERASE"/>
    <property type="match status" value="1"/>
</dbReference>
<dbReference type="EMBL" id="AP019735">
    <property type="protein sequence ID" value="BBL03893.1"/>
    <property type="molecule type" value="Genomic_DNA"/>
</dbReference>
<feature type="transmembrane region" description="Helical" evidence="15">
    <location>
        <begin position="346"/>
        <end position="365"/>
    </location>
</feature>
<keyword evidence="12 14" id="KW-0411">Iron-sulfur</keyword>
<evidence type="ECO:0000313" key="17">
    <source>
        <dbReference type="EMBL" id="BBL03893.1"/>
    </source>
</evidence>
<keyword evidence="13 14" id="KW-1015">Disulfide bond</keyword>
<evidence type="ECO:0000256" key="7">
    <source>
        <dbReference type="ARBA" id="ARBA00022679"/>
    </source>
</evidence>
<dbReference type="InterPro" id="IPR013785">
    <property type="entry name" value="Aldolase_TIM"/>
</dbReference>
<keyword evidence="10 14" id="KW-0479">Metal-binding</keyword>
<dbReference type="InterPro" id="IPR004383">
    <property type="entry name" value="rRNA_lsu_MTrfase_RlmN/Cfr"/>
</dbReference>
<evidence type="ECO:0000256" key="12">
    <source>
        <dbReference type="ARBA" id="ARBA00023014"/>
    </source>
</evidence>
<keyword evidence="6 14" id="KW-0489">Methyltransferase</keyword>
<dbReference type="GO" id="GO:0005737">
    <property type="term" value="C:cytoplasm"/>
    <property type="evidence" value="ECO:0007669"/>
    <property type="project" value="UniProtKB-SubCell"/>
</dbReference>
<dbReference type="GO" id="GO:0070040">
    <property type="term" value="F:rRNA (adenine(2503)-C2-)-methyltransferase activity"/>
    <property type="evidence" value="ECO:0007669"/>
    <property type="project" value="UniProtKB-UniRule"/>
</dbReference>
<evidence type="ECO:0000256" key="1">
    <source>
        <dbReference type="ARBA" id="ARBA00004496"/>
    </source>
</evidence>
<keyword evidence="4 14" id="KW-0963">Cytoplasm</keyword>
<evidence type="ECO:0000256" key="3">
    <source>
        <dbReference type="ARBA" id="ARBA00022485"/>
    </source>
</evidence>
<feature type="binding site" evidence="14">
    <location>
        <begin position="155"/>
        <end position="156"/>
    </location>
    <ligand>
        <name>S-adenosyl-L-methionine</name>
        <dbReference type="ChEBI" id="CHEBI:59789"/>
    </ligand>
</feature>
<comment type="subcellular location">
    <subcellularLocation>
        <location evidence="1 14">Cytoplasm</location>
    </subcellularLocation>
</comment>
<dbReference type="GO" id="GO:0030488">
    <property type="term" value="P:tRNA methylation"/>
    <property type="evidence" value="ECO:0007669"/>
    <property type="project" value="UniProtKB-UniRule"/>
</dbReference>
<dbReference type="GO" id="GO:0070475">
    <property type="term" value="P:rRNA base methylation"/>
    <property type="evidence" value="ECO:0007669"/>
    <property type="project" value="UniProtKB-UniRule"/>
</dbReference>
<keyword evidence="5 14" id="KW-0698">rRNA processing</keyword>
<proteinExistence type="inferred from homology"/>
<comment type="miscellaneous">
    <text evidence="14">Reaction proceeds by a ping-pong mechanism involving intermediate methylation of a conserved cysteine residue.</text>
</comment>
<feature type="active site" description="S-methylcysteine intermediate" evidence="14">
    <location>
        <position position="328"/>
    </location>
</feature>
<dbReference type="InterPro" id="IPR058240">
    <property type="entry name" value="rSAM_sf"/>
</dbReference>
<dbReference type="SFLD" id="SFLDS00029">
    <property type="entry name" value="Radical_SAM"/>
    <property type="match status" value="1"/>
</dbReference>
<evidence type="ECO:0000256" key="10">
    <source>
        <dbReference type="ARBA" id="ARBA00022723"/>
    </source>
</evidence>
<protein>
    <recommendedName>
        <fullName evidence="14">Probable dual-specificity RNA methyltransferase RlmN</fullName>
        <ecNumber evidence="14">2.1.1.192</ecNumber>
    </recommendedName>
    <alternativeName>
        <fullName evidence="14">23S rRNA (adenine(2503)-C(2))-methyltransferase</fullName>
    </alternativeName>
    <alternativeName>
        <fullName evidence="14">23S rRNA m2A2503 methyltransferase</fullName>
    </alternativeName>
    <alternativeName>
        <fullName evidence="14">Ribosomal RNA large subunit methyltransferase N</fullName>
    </alternativeName>
    <alternativeName>
        <fullName evidence="14">tRNA (adenine(37)-C(2))-methyltransferase</fullName>
    </alternativeName>
    <alternativeName>
        <fullName evidence="14">tRNA m2A37 methyltransferase</fullName>
    </alternativeName>
</protein>
<dbReference type="SFLD" id="SFLDF00275">
    <property type="entry name" value="adenosine_C2_methyltransferase"/>
    <property type="match status" value="1"/>
</dbReference>
<evidence type="ECO:0000256" key="9">
    <source>
        <dbReference type="ARBA" id="ARBA00022694"/>
    </source>
</evidence>
<dbReference type="InterPro" id="IPR048641">
    <property type="entry name" value="RlmN_N"/>
</dbReference>
<evidence type="ECO:0000256" key="4">
    <source>
        <dbReference type="ARBA" id="ARBA00022490"/>
    </source>
</evidence>
<evidence type="ECO:0000259" key="16">
    <source>
        <dbReference type="PROSITE" id="PS51918"/>
    </source>
</evidence>